<dbReference type="RefSeq" id="WP_377908496.1">
    <property type="nucleotide sequence ID" value="NZ_JBHSGK010000003.1"/>
</dbReference>
<feature type="domain" description="DnaB/C C-terminal" evidence="3">
    <location>
        <begin position="130"/>
        <end position="201"/>
    </location>
</feature>
<dbReference type="PANTHER" id="PTHR37293">
    <property type="entry name" value="PHAGE REPLICATION PROTEIN-RELATED"/>
    <property type="match status" value="1"/>
</dbReference>
<dbReference type="SUPFAM" id="SSF158499">
    <property type="entry name" value="DnaD domain-like"/>
    <property type="match status" value="1"/>
</dbReference>
<name>A0ABV9NRB8_9BACI</name>
<dbReference type="InterPro" id="IPR036388">
    <property type="entry name" value="WH-like_DNA-bd_sf"/>
</dbReference>
<comment type="similarity">
    <text evidence="1">Belongs to the DnaB/DnaD family.</text>
</comment>
<evidence type="ECO:0000259" key="3">
    <source>
        <dbReference type="Pfam" id="PF07261"/>
    </source>
</evidence>
<keyword evidence="6" id="KW-1185">Reference proteome</keyword>
<evidence type="ECO:0000313" key="6">
    <source>
        <dbReference type="Proteomes" id="UP001595896"/>
    </source>
</evidence>
<dbReference type="InterPro" id="IPR034829">
    <property type="entry name" value="DnaD-like_sf"/>
</dbReference>
<dbReference type="Gene3D" id="1.10.10.10">
    <property type="entry name" value="Winged helix-like DNA-binding domain superfamily/Winged helix DNA-binding domain"/>
    <property type="match status" value="1"/>
</dbReference>
<organism evidence="5 6">
    <name type="scientific">Bacillus daqingensis</name>
    <dbReference type="NCBI Taxonomy" id="872396"/>
    <lineage>
        <taxon>Bacteria</taxon>
        <taxon>Bacillati</taxon>
        <taxon>Bacillota</taxon>
        <taxon>Bacilli</taxon>
        <taxon>Bacillales</taxon>
        <taxon>Bacillaceae</taxon>
        <taxon>Bacillus</taxon>
    </lineage>
</organism>
<evidence type="ECO:0000259" key="4">
    <source>
        <dbReference type="Pfam" id="PF21984"/>
    </source>
</evidence>
<sequence>MDEKLLNLLQEKPFVLPALFFKSYKQLGLTDQEFLLTLHIHQLLEEGIKLPSPEMLSDRMSTDEHDISAILRQLLRKGLLEIKEQPGSSASMIQEEMTLQPLYRKMAEQAGQPAESESRKQSEMEEGRLFQRFEEEFGRPLSSIEMEMISMWLDEDKHSCELIQSALKEAVISSKLNFRYIDRILFEWKRKGVKTPDQVRRMSEEVRHQRKGIQAPPVKAARPHPGYNWLEGGNS</sequence>
<dbReference type="PANTHER" id="PTHR37293:SF6">
    <property type="entry name" value="DNA REPLICATION PROTEIN DNAD"/>
    <property type="match status" value="1"/>
</dbReference>
<feature type="compositionally biased region" description="Basic and acidic residues" evidence="2">
    <location>
        <begin position="116"/>
        <end position="126"/>
    </location>
</feature>
<reference evidence="6" key="1">
    <citation type="journal article" date="2019" name="Int. J. Syst. Evol. Microbiol.">
        <title>The Global Catalogue of Microorganisms (GCM) 10K type strain sequencing project: providing services to taxonomists for standard genome sequencing and annotation.</title>
        <authorList>
            <consortium name="The Broad Institute Genomics Platform"/>
            <consortium name="The Broad Institute Genome Sequencing Center for Infectious Disease"/>
            <person name="Wu L."/>
            <person name="Ma J."/>
        </authorList>
    </citation>
    <scope>NUCLEOTIDE SEQUENCE [LARGE SCALE GENOMIC DNA]</scope>
    <source>
        <strain evidence="6">JCM 12165</strain>
    </source>
</reference>
<evidence type="ECO:0000256" key="1">
    <source>
        <dbReference type="ARBA" id="ARBA00093462"/>
    </source>
</evidence>
<comment type="caution">
    <text evidence="5">The sequence shown here is derived from an EMBL/GenBank/DDBJ whole genome shotgun (WGS) entry which is preliminary data.</text>
</comment>
<feature type="region of interest" description="Disordered" evidence="2">
    <location>
        <begin position="106"/>
        <end position="126"/>
    </location>
</feature>
<feature type="domain" description="DnaD N-terminal" evidence="4">
    <location>
        <begin position="17"/>
        <end position="111"/>
    </location>
</feature>
<proteinExistence type="inferred from homology"/>
<dbReference type="InterPro" id="IPR006343">
    <property type="entry name" value="DnaB/C_C"/>
</dbReference>
<dbReference type="Pfam" id="PF21984">
    <property type="entry name" value="DnaD_N"/>
    <property type="match status" value="1"/>
</dbReference>
<dbReference type="EMBL" id="JBHSGK010000003">
    <property type="protein sequence ID" value="MFC4735858.1"/>
    <property type="molecule type" value="Genomic_DNA"/>
</dbReference>
<dbReference type="Proteomes" id="UP001595896">
    <property type="component" value="Unassembled WGS sequence"/>
</dbReference>
<feature type="region of interest" description="Disordered" evidence="2">
    <location>
        <begin position="204"/>
        <end position="235"/>
    </location>
</feature>
<evidence type="ECO:0000313" key="5">
    <source>
        <dbReference type="EMBL" id="MFC4735858.1"/>
    </source>
</evidence>
<dbReference type="Pfam" id="PF07261">
    <property type="entry name" value="DnaB_2"/>
    <property type="match status" value="1"/>
</dbReference>
<dbReference type="InterPro" id="IPR053162">
    <property type="entry name" value="DnaD"/>
</dbReference>
<dbReference type="Gene3D" id="1.10.10.630">
    <property type="entry name" value="DnaD domain-like"/>
    <property type="match status" value="1"/>
</dbReference>
<accession>A0ABV9NRB8</accession>
<gene>
    <name evidence="5" type="ORF">ACFO4L_04590</name>
</gene>
<evidence type="ECO:0000256" key="2">
    <source>
        <dbReference type="SAM" id="MobiDB-lite"/>
    </source>
</evidence>
<protein>
    <submittedName>
        <fullName evidence="5">DnaD domain-containing protein</fullName>
    </submittedName>
</protein>
<dbReference type="NCBIfam" id="TIGR01446">
    <property type="entry name" value="DnaD_dom"/>
    <property type="match status" value="1"/>
</dbReference>
<dbReference type="InterPro" id="IPR053843">
    <property type="entry name" value="DnaD_N"/>
</dbReference>